<dbReference type="PROSITE" id="PS00086">
    <property type="entry name" value="CYTOCHROME_P450"/>
    <property type="match status" value="1"/>
</dbReference>
<dbReference type="GO" id="GO:0004497">
    <property type="term" value="F:monooxygenase activity"/>
    <property type="evidence" value="ECO:0007669"/>
    <property type="project" value="UniProtKB-KW"/>
</dbReference>
<dbReference type="Pfam" id="PF00067">
    <property type="entry name" value="p450"/>
    <property type="match status" value="1"/>
</dbReference>
<dbReference type="GO" id="GO:0016020">
    <property type="term" value="C:membrane"/>
    <property type="evidence" value="ECO:0007669"/>
    <property type="project" value="UniProtKB-SubCell"/>
</dbReference>
<dbReference type="GO" id="GO:0020037">
    <property type="term" value="F:heme binding"/>
    <property type="evidence" value="ECO:0007669"/>
    <property type="project" value="InterPro"/>
</dbReference>
<dbReference type="STRING" id="44941.A0A397U3E7"/>
<dbReference type="InterPro" id="IPR017972">
    <property type="entry name" value="Cyt_P450_CS"/>
</dbReference>
<evidence type="ECO:0000256" key="9">
    <source>
        <dbReference type="ARBA" id="ARBA00023033"/>
    </source>
</evidence>
<comment type="subcellular location">
    <subcellularLocation>
        <location evidence="2">Membrane</location>
    </subcellularLocation>
</comment>
<keyword evidence="14" id="KW-1185">Reference proteome</keyword>
<keyword evidence="9 12" id="KW-0503">Monooxygenase</keyword>
<dbReference type="AlphaFoldDB" id="A0A397U3E7"/>
<gene>
    <name evidence="13" type="ORF">C2G38_2149578</name>
</gene>
<evidence type="ECO:0000256" key="11">
    <source>
        <dbReference type="PIRSR" id="PIRSR602403-1"/>
    </source>
</evidence>
<dbReference type="InterPro" id="IPR001128">
    <property type="entry name" value="Cyt_P450"/>
</dbReference>
<evidence type="ECO:0000256" key="5">
    <source>
        <dbReference type="ARBA" id="ARBA00022692"/>
    </source>
</evidence>
<dbReference type="InterPro" id="IPR002403">
    <property type="entry name" value="Cyt_P450_E_grp-IV"/>
</dbReference>
<organism evidence="13 14">
    <name type="scientific">Gigaspora rosea</name>
    <dbReference type="NCBI Taxonomy" id="44941"/>
    <lineage>
        <taxon>Eukaryota</taxon>
        <taxon>Fungi</taxon>
        <taxon>Fungi incertae sedis</taxon>
        <taxon>Mucoromycota</taxon>
        <taxon>Glomeromycotina</taxon>
        <taxon>Glomeromycetes</taxon>
        <taxon>Diversisporales</taxon>
        <taxon>Gigasporaceae</taxon>
        <taxon>Gigaspora</taxon>
    </lineage>
</organism>
<dbReference type="SUPFAM" id="SSF48264">
    <property type="entry name" value="Cytochrome P450"/>
    <property type="match status" value="1"/>
</dbReference>
<dbReference type="OrthoDB" id="1844152at2759"/>
<dbReference type="EMBL" id="QKWP01002454">
    <property type="protein sequence ID" value="RIB03299.1"/>
    <property type="molecule type" value="Genomic_DNA"/>
</dbReference>
<dbReference type="PANTHER" id="PTHR46206:SF5">
    <property type="entry name" value="P450, PUTATIVE (EUROFUNG)-RELATED"/>
    <property type="match status" value="1"/>
</dbReference>
<feature type="binding site" description="axial binding residue" evidence="11">
    <location>
        <position position="449"/>
    </location>
    <ligand>
        <name>heme</name>
        <dbReference type="ChEBI" id="CHEBI:30413"/>
    </ligand>
    <ligandPart>
        <name>Fe</name>
        <dbReference type="ChEBI" id="CHEBI:18248"/>
    </ligandPart>
</feature>
<reference evidence="13 14" key="1">
    <citation type="submission" date="2018-06" db="EMBL/GenBank/DDBJ databases">
        <title>Comparative genomics reveals the genomic features of Rhizophagus irregularis, R. cerebriforme, R. diaphanum and Gigaspora rosea, and their symbiotic lifestyle signature.</title>
        <authorList>
            <person name="Morin E."/>
            <person name="San Clemente H."/>
            <person name="Chen E.C.H."/>
            <person name="De La Providencia I."/>
            <person name="Hainaut M."/>
            <person name="Kuo A."/>
            <person name="Kohler A."/>
            <person name="Murat C."/>
            <person name="Tang N."/>
            <person name="Roy S."/>
            <person name="Loubradou J."/>
            <person name="Henrissat B."/>
            <person name="Grigoriev I.V."/>
            <person name="Corradi N."/>
            <person name="Roux C."/>
            <person name="Martin F.M."/>
        </authorList>
    </citation>
    <scope>NUCLEOTIDE SEQUENCE [LARGE SCALE GENOMIC DNA]</scope>
    <source>
        <strain evidence="13 14">DAOM 194757</strain>
    </source>
</reference>
<comment type="cofactor">
    <cofactor evidence="1 11">
        <name>heme</name>
        <dbReference type="ChEBI" id="CHEBI:30413"/>
    </cofactor>
</comment>
<dbReference type="Proteomes" id="UP000266673">
    <property type="component" value="Unassembled WGS sequence"/>
</dbReference>
<evidence type="ECO:0000256" key="10">
    <source>
        <dbReference type="ARBA" id="ARBA00023136"/>
    </source>
</evidence>
<evidence type="ECO:0000313" key="14">
    <source>
        <dbReference type="Proteomes" id="UP000266673"/>
    </source>
</evidence>
<dbReference type="GO" id="GO:0005506">
    <property type="term" value="F:iron ion binding"/>
    <property type="evidence" value="ECO:0007669"/>
    <property type="project" value="InterPro"/>
</dbReference>
<comment type="similarity">
    <text evidence="3 12">Belongs to the cytochrome P450 family.</text>
</comment>
<name>A0A397U3E7_9GLOM</name>
<keyword evidence="7" id="KW-1133">Transmembrane helix</keyword>
<evidence type="ECO:0000256" key="8">
    <source>
        <dbReference type="ARBA" id="ARBA00023004"/>
    </source>
</evidence>
<keyword evidence="8 11" id="KW-0408">Iron</keyword>
<dbReference type="PANTHER" id="PTHR46206">
    <property type="entry name" value="CYTOCHROME P450"/>
    <property type="match status" value="1"/>
</dbReference>
<protein>
    <submittedName>
        <fullName evidence="13">Cytochrome P450</fullName>
    </submittedName>
</protein>
<sequence>MAYIEIFCLMFIVAYIFHLIKRPRIGLNEPPLVPYRYPIIGHTYSVIYDSENFLKECKEKYGEPFSLYVFGSVRTYAGIDSIPEVLKHSDVFSFNEGANKIIPVAEIFEQFIENYSPSDISRVIHDQISGKLNIYTSRMQRELLYGIENLIGDCKEPNVIRDIRKMSSRIIAKPVANILLGEESAQFDDIVDSFTTVESQLLKMRFASIFLSFIHVKLSNFFATLPLKFGLNPITQHRDLFVKRCKPVIEERIHQRKELGEKYIQKEDLLDFYLNKSKADVVDNKLLNHLFGTLYTLVFTSIATTTRALSFALFDYAGRPELWNELYEEQLKIHNESNGCLSIEDVNKMVKLDCFLKESLRYTTDIASVPHTVIGDSYTFSNGITVPKGRDVYLYMRDTSFSNKFYGETSHDFQPKRHITSYHNGKIVHSPAHKVDGSFVVFGGGKHACPGRLFAVNEVKMCLHKLILKYNFRTENSKIVPPIILFSVCFPPKSGLVFENRN</sequence>
<proteinExistence type="inferred from homology"/>
<keyword evidence="4 11" id="KW-0349">Heme</keyword>
<evidence type="ECO:0000256" key="2">
    <source>
        <dbReference type="ARBA" id="ARBA00004370"/>
    </source>
</evidence>
<keyword evidence="5" id="KW-0812">Transmembrane</keyword>
<keyword evidence="6 11" id="KW-0479">Metal-binding</keyword>
<keyword evidence="12" id="KW-0560">Oxidoreductase</keyword>
<dbReference type="Gene3D" id="1.10.630.10">
    <property type="entry name" value="Cytochrome P450"/>
    <property type="match status" value="1"/>
</dbReference>
<keyword evidence="10" id="KW-0472">Membrane</keyword>
<evidence type="ECO:0000256" key="1">
    <source>
        <dbReference type="ARBA" id="ARBA00001971"/>
    </source>
</evidence>
<evidence type="ECO:0000256" key="12">
    <source>
        <dbReference type="RuleBase" id="RU000461"/>
    </source>
</evidence>
<accession>A0A397U3E7</accession>
<dbReference type="GO" id="GO:0016705">
    <property type="term" value="F:oxidoreductase activity, acting on paired donors, with incorporation or reduction of molecular oxygen"/>
    <property type="evidence" value="ECO:0007669"/>
    <property type="project" value="InterPro"/>
</dbReference>
<dbReference type="PRINTS" id="PR00465">
    <property type="entry name" value="EP450IV"/>
</dbReference>
<comment type="caution">
    <text evidence="13">The sequence shown here is derived from an EMBL/GenBank/DDBJ whole genome shotgun (WGS) entry which is preliminary data.</text>
</comment>
<evidence type="ECO:0000313" key="13">
    <source>
        <dbReference type="EMBL" id="RIB03299.1"/>
    </source>
</evidence>
<dbReference type="InterPro" id="IPR036396">
    <property type="entry name" value="Cyt_P450_sf"/>
</dbReference>
<evidence type="ECO:0000256" key="3">
    <source>
        <dbReference type="ARBA" id="ARBA00010617"/>
    </source>
</evidence>
<evidence type="ECO:0000256" key="4">
    <source>
        <dbReference type="ARBA" id="ARBA00022617"/>
    </source>
</evidence>
<evidence type="ECO:0000256" key="7">
    <source>
        <dbReference type="ARBA" id="ARBA00022989"/>
    </source>
</evidence>
<evidence type="ECO:0000256" key="6">
    <source>
        <dbReference type="ARBA" id="ARBA00022723"/>
    </source>
</evidence>